<reference evidence="4 6" key="2">
    <citation type="submission" date="2019-04" db="EMBL/GenBank/DDBJ databases">
        <title>Microbes associate with the intestines of laboratory mice.</title>
        <authorList>
            <person name="Navarre W."/>
            <person name="Wong E."/>
            <person name="Huang K."/>
            <person name="Tropini C."/>
            <person name="Ng K."/>
            <person name="Yu B."/>
        </authorList>
    </citation>
    <scope>NUCLEOTIDE SEQUENCE [LARGE SCALE GENOMIC DNA]</scope>
    <source>
        <strain evidence="4 6">NM26_J9</strain>
    </source>
</reference>
<dbReference type="Proteomes" id="UP000306855">
    <property type="component" value="Unassembled WGS sequence"/>
</dbReference>
<keyword evidence="2" id="KW-0231">Viral genome packaging</keyword>
<dbReference type="PANTHER" id="PTHR41328:SF2">
    <property type="entry name" value="TERMINASE SMALL SUBUNIT"/>
    <property type="match status" value="1"/>
</dbReference>
<evidence type="ECO:0000256" key="2">
    <source>
        <dbReference type="ARBA" id="ARBA00023219"/>
    </source>
</evidence>
<protein>
    <submittedName>
        <fullName evidence="3">Terminase small subunit</fullName>
    </submittedName>
</protein>
<reference evidence="3 5" key="1">
    <citation type="submission" date="2018-09" db="EMBL/GenBank/DDBJ databases">
        <title>Murine metabolic-syndrome-specific gut microbial biobank.</title>
        <authorList>
            <person name="Liu C."/>
        </authorList>
    </citation>
    <scope>NUCLEOTIDE SEQUENCE [LARGE SCALE GENOMIC DNA]</scope>
    <source>
        <strain evidence="3 5">C-30</strain>
    </source>
</reference>
<comment type="caution">
    <text evidence="3">The sequence shown here is derived from an EMBL/GenBank/DDBJ whole genome shotgun (WGS) entry which is preliminary data.</text>
</comment>
<proteinExistence type="predicted"/>
<dbReference type="Pfam" id="PF03592">
    <property type="entry name" value="Terminase_2"/>
    <property type="match status" value="1"/>
</dbReference>
<dbReference type="Gene3D" id="6.10.140.2160">
    <property type="match status" value="1"/>
</dbReference>
<evidence type="ECO:0000256" key="1">
    <source>
        <dbReference type="ARBA" id="ARBA00022612"/>
    </source>
</evidence>
<dbReference type="InterPro" id="IPR038713">
    <property type="entry name" value="Terminase_Gp1_N_sf"/>
</dbReference>
<evidence type="ECO:0000313" key="5">
    <source>
        <dbReference type="Proteomes" id="UP000289316"/>
    </source>
</evidence>
<sequence length="188" mass="20810">MKKLTPKQKAFADEYLKSGNATQAAIKAGYSDKSARFVGAENLTKPNIKAYIDAKMAEIESHKIADAKEVLEFLTAVMRGETKETVFVQFGKSYAEEKKEADMKTRISAAREIMKRYPGNDPLVAEQVRKLKADADSAEAKAMLNAFEVQIRQEEFGTDEDEVRTDDLASAVAEGMKGVFGDEDEIEA</sequence>
<dbReference type="Gene3D" id="1.10.10.1400">
    <property type="entry name" value="Terminase, small subunit, N-terminal DNA-binding domain, HTH motif"/>
    <property type="match status" value="1"/>
</dbReference>
<dbReference type="PANTHER" id="PTHR41328">
    <property type="entry name" value="TERMINASE SMALL SUBUNIT-RELATED"/>
    <property type="match status" value="1"/>
</dbReference>
<dbReference type="InterPro" id="IPR052404">
    <property type="entry name" value="SPP1-like_terminase"/>
</dbReference>
<dbReference type="Proteomes" id="UP000289316">
    <property type="component" value="Unassembled WGS sequence"/>
</dbReference>
<evidence type="ECO:0000313" key="3">
    <source>
        <dbReference type="EMBL" id="RXV64830.1"/>
    </source>
</evidence>
<dbReference type="EMBL" id="SRYK01000015">
    <property type="protein sequence ID" value="TGY55923.1"/>
    <property type="molecule type" value="Genomic_DNA"/>
</dbReference>
<dbReference type="RefSeq" id="WP_004047499.1">
    <property type="nucleotide sequence ID" value="NZ_BDFM01000189.1"/>
</dbReference>
<organism evidence="3 5">
    <name type="scientific">Ligilactobacillus murinus</name>
    <dbReference type="NCBI Taxonomy" id="1622"/>
    <lineage>
        <taxon>Bacteria</taxon>
        <taxon>Bacillati</taxon>
        <taxon>Bacillota</taxon>
        <taxon>Bacilli</taxon>
        <taxon>Lactobacillales</taxon>
        <taxon>Lactobacillaceae</taxon>
        <taxon>Ligilactobacillus</taxon>
    </lineage>
</organism>
<gene>
    <name evidence="3" type="ORF">D6C19_10565</name>
    <name evidence="4" type="ORF">E5340_04435</name>
</gene>
<accession>A0A4Q2A866</accession>
<dbReference type="InterPro" id="IPR005335">
    <property type="entry name" value="Terminase_ssu"/>
</dbReference>
<dbReference type="AlphaFoldDB" id="A0A4Q2A866"/>
<dbReference type="EMBL" id="QZFR01000112">
    <property type="protein sequence ID" value="RXV64830.1"/>
    <property type="molecule type" value="Genomic_DNA"/>
</dbReference>
<evidence type="ECO:0000313" key="6">
    <source>
        <dbReference type="Proteomes" id="UP000306855"/>
    </source>
</evidence>
<name>A0A4Q2A866_9LACO</name>
<dbReference type="OrthoDB" id="7358785at2"/>
<dbReference type="GO" id="GO:0051276">
    <property type="term" value="P:chromosome organization"/>
    <property type="evidence" value="ECO:0007669"/>
    <property type="project" value="InterPro"/>
</dbReference>
<evidence type="ECO:0000313" key="4">
    <source>
        <dbReference type="EMBL" id="TGY55923.1"/>
    </source>
</evidence>
<keyword evidence="1" id="KW-1188">Viral release from host cell</keyword>